<feature type="region of interest" description="Disordered" evidence="1">
    <location>
        <begin position="654"/>
        <end position="674"/>
    </location>
</feature>
<name>A0A210PGC2_MIZYE</name>
<reference evidence="4 5" key="1">
    <citation type="journal article" date="2017" name="Nat. Ecol. Evol.">
        <title>Scallop genome provides insights into evolution of bilaterian karyotype and development.</title>
        <authorList>
            <person name="Wang S."/>
            <person name="Zhang J."/>
            <person name="Jiao W."/>
            <person name="Li J."/>
            <person name="Xun X."/>
            <person name="Sun Y."/>
            <person name="Guo X."/>
            <person name="Huan P."/>
            <person name="Dong B."/>
            <person name="Zhang L."/>
            <person name="Hu X."/>
            <person name="Sun X."/>
            <person name="Wang J."/>
            <person name="Zhao C."/>
            <person name="Wang Y."/>
            <person name="Wang D."/>
            <person name="Huang X."/>
            <person name="Wang R."/>
            <person name="Lv J."/>
            <person name="Li Y."/>
            <person name="Zhang Z."/>
            <person name="Liu B."/>
            <person name="Lu W."/>
            <person name="Hui Y."/>
            <person name="Liang J."/>
            <person name="Zhou Z."/>
            <person name="Hou R."/>
            <person name="Li X."/>
            <person name="Liu Y."/>
            <person name="Li H."/>
            <person name="Ning X."/>
            <person name="Lin Y."/>
            <person name="Zhao L."/>
            <person name="Xing Q."/>
            <person name="Dou J."/>
            <person name="Li Y."/>
            <person name="Mao J."/>
            <person name="Guo H."/>
            <person name="Dou H."/>
            <person name="Li T."/>
            <person name="Mu C."/>
            <person name="Jiang W."/>
            <person name="Fu Q."/>
            <person name="Fu X."/>
            <person name="Miao Y."/>
            <person name="Liu J."/>
            <person name="Yu Q."/>
            <person name="Li R."/>
            <person name="Liao H."/>
            <person name="Li X."/>
            <person name="Kong Y."/>
            <person name="Jiang Z."/>
            <person name="Chourrout D."/>
            <person name="Li R."/>
            <person name="Bao Z."/>
        </authorList>
    </citation>
    <scope>NUCLEOTIDE SEQUENCE [LARGE SCALE GENOMIC DNA]</scope>
    <source>
        <strain evidence="4 5">PY_sf001</strain>
    </source>
</reference>
<feature type="region of interest" description="Disordered" evidence="1">
    <location>
        <begin position="1025"/>
        <end position="1048"/>
    </location>
</feature>
<dbReference type="EMBL" id="NEDP02076721">
    <property type="protein sequence ID" value="OWF35540.1"/>
    <property type="molecule type" value="Genomic_DNA"/>
</dbReference>
<accession>A0A210PGC2</accession>
<dbReference type="Pfam" id="PF01841">
    <property type="entry name" value="Transglut_core"/>
    <property type="match status" value="1"/>
</dbReference>
<dbReference type="InterPro" id="IPR056564">
    <property type="entry name" value="Ig-like_KY"/>
</dbReference>
<proteinExistence type="predicted"/>
<keyword evidence="5" id="KW-1185">Reference proteome</keyword>
<feature type="compositionally biased region" description="Basic residues" evidence="1">
    <location>
        <begin position="1038"/>
        <end position="1048"/>
    </location>
</feature>
<comment type="caution">
    <text evidence="4">The sequence shown here is derived from an EMBL/GenBank/DDBJ whole genome shotgun (WGS) entry which is preliminary data.</text>
</comment>
<dbReference type="Pfam" id="PF23265">
    <property type="entry name" value="Ig-like_KY"/>
    <property type="match status" value="3"/>
</dbReference>
<dbReference type="PANTHER" id="PTHR47020:SF1">
    <property type="entry name" value="HILLARIN"/>
    <property type="match status" value="1"/>
</dbReference>
<evidence type="ECO:0000313" key="4">
    <source>
        <dbReference type="EMBL" id="OWF35540.1"/>
    </source>
</evidence>
<feature type="domain" description="Transglutaminase-like" evidence="2">
    <location>
        <begin position="105"/>
        <end position="215"/>
    </location>
</feature>
<dbReference type="PANTHER" id="PTHR47020">
    <property type="entry name" value="HILLARIN"/>
    <property type="match status" value="1"/>
</dbReference>
<feature type="domain" description="KY-like immunoglobulin-like" evidence="3">
    <location>
        <begin position="288"/>
        <end position="421"/>
    </location>
</feature>
<gene>
    <name evidence="4" type="ORF">KP79_PYT08413</name>
</gene>
<protein>
    <submittedName>
        <fullName evidence="4">Kyphoscoliosis peptidase</fullName>
    </submittedName>
</protein>
<dbReference type="AlphaFoldDB" id="A0A210PGC2"/>
<evidence type="ECO:0000259" key="2">
    <source>
        <dbReference type="Pfam" id="PF01841"/>
    </source>
</evidence>
<dbReference type="InterPro" id="IPR002931">
    <property type="entry name" value="Transglutaminase-like"/>
</dbReference>
<evidence type="ECO:0000259" key="3">
    <source>
        <dbReference type="Pfam" id="PF23265"/>
    </source>
</evidence>
<feature type="domain" description="KY-like immunoglobulin-like" evidence="3">
    <location>
        <begin position="437"/>
        <end position="543"/>
    </location>
</feature>
<evidence type="ECO:0000256" key="1">
    <source>
        <dbReference type="SAM" id="MobiDB-lite"/>
    </source>
</evidence>
<dbReference type="Gene3D" id="3.10.620.30">
    <property type="match status" value="1"/>
</dbReference>
<sequence>MGSGSSSATKAEQRPATSPNVGKTGMNGTAAAPPVSRTPRSALPGTRTAAGNGDDHAKKTKLPPPVPSKMAKDEVFLVDDYRHVETYVLNAPTSVLMGSFKDLIKYLTANENWDDVAKARAIFRWVTSIDVFALVVEEEPPPQSPLEYFLKIKNNLGNHAHLISGLCQMAGIPCVIISGMNKSAAFEVGGKVDRKSMGAQWNAVYVKGEWRFLDAFWASACVVGKKSGEWTLIDSDGNITQDEDDTSDGETQHRINEFYFLPDPKQFIWTHFPDEGQWQLLETQITTKEFETHVYVRERFYYLGMSFNENSEQKCLLNADDGVVQLAFNIPFRDSEHFRYKYMLYQAKSSGGDQTSDMVLDRFVMFEHTAETLRFALRFPMKGKFKMDIFGLDVRDSDIFDLTCTYVISCSTPQKNCQPLPDCPAIGWGPGADAKKAGLTAKSHGSAVITTEDGVVDIKLGSHKDVQLHQLLKNTMVDEATLSKYALVREENGEFIVSIRLPQTGEYGIKLYCNDEGEGGDAENVLNYLIQSLNNEIHNKPFPNIIDGRLGKKPFADVLGVKMMSHTNSKLETKDGKLKMNFIAKNNLDLLCELHTIDAEATKQMSMIVREVNGKWTFDCDLPVAGEYSINVFTRQKNGGPRVYNTHSYLVASDGHSVGNEKGDDSKSVSSDTDESKIIMETVQTSDSEILIPIPHGYDEVLASYQRRHANDPPNDDEVKVVKQDLMKFFSAKMEEYGDYMLDLYQRDSGSRIIKHIAKYQVDRKPASELFEDNAKLLMSNLGMEPEEDTASYGETDEEKNRRTAKKMIQRAMDLKDIELLTRGLFAYESTDPPDMDKDPLIKKAKRLLELLQAKQDLNSASSKRDLKALTSAIERAKAANYDNLLDLQIAMASRLKDQLMRIEKLRHSVLSMDQKTVSEIRTYSNPPDGVHQSLMATFLLLGNPKKDVKVWRTCQAILGKSGKESVMRKISQFDPKDCFLDVALAARKAIEPYSLETIRDVSAGAATFYVWSKGMIEEVENTGGAQVKDGMAGGGSKKTKSVPNKKR</sequence>
<dbReference type="SUPFAM" id="SSF54001">
    <property type="entry name" value="Cysteine proteinases"/>
    <property type="match status" value="1"/>
</dbReference>
<organism evidence="4 5">
    <name type="scientific">Mizuhopecten yessoensis</name>
    <name type="common">Japanese scallop</name>
    <name type="synonym">Patinopecten yessoensis</name>
    <dbReference type="NCBI Taxonomy" id="6573"/>
    <lineage>
        <taxon>Eukaryota</taxon>
        <taxon>Metazoa</taxon>
        <taxon>Spiralia</taxon>
        <taxon>Lophotrochozoa</taxon>
        <taxon>Mollusca</taxon>
        <taxon>Bivalvia</taxon>
        <taxon>Autobranchia</taxon>
        <taxon>Pteriomorphia</taxon>
        <taxon>Pectinida</taxon>
        <taxon>Pectinoidea</taxon>
        <taxon>Pectinidae</taxon>
        <taxon>Mizuhopecten</taxon>
    </lineage>
</organism>
<feature type="region of interest" description="Disordered" evidence="1">
    <location>
        <begin position="1"/>
        <end position="68"/>
    </location>
</feature>
<dbReference type="Gene3D" id="1.20.920.20">
    <property type="match status" value="1"/>
</dbReference>
<evidence type="ECO:0000313" key="5">
    <source>
        <dbReference type="Proteomes" id="UP000242188"/>
    </source>
</evidence>
<dbReference type="Proteomes" id="UP000242188">
    <property type="component" value="Unassembled WGS sequence"/>
</dbReference>
<feature type="domain" description="KY-like immunoglobulin-like" evidence="3">
    <location>
        <begin position="559"/>
        <end position="649"/>
    </location>
</feature>
<dbReference type="OrthoDB" id="6129702at2759"/>
<dbReference type="InterPro" id="IPR038765">
    <property type="entry name" value="Papain-like_cys_pep_sf"/>
</dbReference>
<feature type="compositionally biased region" description="Polar residues" evidence="1">
    <location>
        <begin position="1"/>
        <end position="21"/>
    </location>
</feature>
<dbReference type="InterPro" id="IPR053041">
    <property type="entry name" value="Transglut-like_Superfamily_Mod"/>
</dbReference>